<dbReference type="Proteomes" id="UP000324832">
    <property type="component" value="Unassembled WGS sequence"/>
</dbReference>
<proteinExistence type="predicted"/>
<keyword evidence="2" id="KW-1185">Reference proteome</keyword>
<organism evidence="1 2">
    <name type="scientific">Leptidea sinapis</name>
    <dbReference type="NCBI Taxonomy" id="189913"/>
    <lineage>
        <taxon>Eukaryota</taxon>
        <taxon>Metazoa</taxon>
        <taxon>Ecdysozoa</taxon>
        <taxon>Arthropoda</taxon>
        <taxon>Hexapoda</taxon>
        <taxon>Insecta</taxon>
        <taxon>Pterygota</taxon>
        <taxon>Neoptera</taxon>
        <taxon>Endopterygota</taxon>
        <taxon>Lepidoptera</taxon>
        <taxon>Glossata</taxon>
        <taxon>Ditrysia</taxon>
        <taxon>Papilionoidea</taxon>
        <taxon>Pieridae</taxon>
        <taxon>Dismorphiinae</taxon>
        <taxon>Leptidea</taxon>
    </lineage>
</organism>
<evidence type="ECO:0000313" key="2">
    <source>
        <dbReference type="Proteomes" id="UP000324832"/>
    </source>
</evidence>
<sequence length="80" mass="9231">MPEYVVTQASYGLLKKDWMSSPCGVLFKIPRQTLTTVRSQLLRCDNDIVDVERKEEIYVLYCRHFAELSEISADGMTVLE</sequence>
<gene>
    <name evidence="1" type="ORF">LSINAPIS_LOCUS7374</name>
</gene>
<protein>
    <submittedName>
        <fullName evidence="1">Uncharacterized protein</fullName>
    </submittedName>
</protein>
<evidence type="ECO:0000313" key="1">
    <source>
        <dbReference type="EMBL" id="VVC95722.1"/>
    </source>
</evidence>
<reference evidence="1 2" key="1">
    <citation type="submission" date="2017-07" db="EMBL/GenBank/DDBJ databases">
        <authorList>
            <person name="Talla V."/>
            <person name="Backstrom N."/>
        </authorList>
    </citation>
    <scope>NUCLEOTIDE SEQUENCE [LARGE SCALE GENOMIC DNA]</scope>
</reference>
<name>A0A5E4QDD0_9NEOP</name>
<dbReference type="AlphaFoldDB" id="A0A5E4QDD0"/>
<accession>A0A5E4QDD0</accession>
<dbReference type="EMBL" id="FZQP02002437">
    <property type="protein sequence ID" value="VVC95722.1"/>
    <property type="molecule type" value="Genomic_DNA"/>
</dbReference>